<reference evidence="2 3" key="1">
    <citation type="journal article" date="2007" name="Nature">
        <title>Evolution of genes and genomes on the Drosophila phylogeny.</title>
        <authorList>
            <consortium name="Drosophila 12 Genomes Consortium"/>
            <person name="Clark A.G."/>
            <person name="Eisen M.B."/>
            <person name="Smith D.R."/>
            <person name="Bergman C.M."/>
            <person name="Oliver B."/>
            <person name="Markow T.A."/>
            <person name="Kaufman T.C."/>
            <person name="Kellis M."/>
            <person name="Gelbart W."/>
            <person name="Iyer V.N."/>
            <person name="Pollard D.A."/>
            <person name="Sackton T.B."/>
            <person name="Larracuente A.M."/>
            <person name="Singh N.D."/>
            <person name="Abad J.P."/>
            <person name="Abt D.N."/>
            <person name="Adryan B."/>
            <person name="Aguade M."/>
            <person name="Akashi H."/>
            <person name="Anderson W.W."/>
            <person name="Aquadro C.F."/>
            <person name="Ardell D.H."/>
            <person name="Arguello R."/>
            <person name="Artieri C.G."/>
            <person name="Barbash D.A."/>
            <person name="Barker D."/>
            <person name="Barsanti P."/>
            <person name="Batterham P."/>
            <person name="Batzoglou S."/>
            <person name="Begun D."/>
            <person name="Bhutkar A."/>
            <person name="Blanco E."/>
            <person name="Bosak S.A."/>
            <person name="Bradley R.K."/>
            <person name="Brand A.D."/>
            <person name="Brent M.R."/>
            <person name="Brooks A.N."/>
            <person name="Brown R.H."/>
            <person name="Butlin R.K."/>
            <person name="Caggese C."/>
            <person name="Calvi B.R."/>
            <person name="Bernardo de Carvalho A."/>
            <person name="Caspi A."/>
            <person name="Castrezana S."/>
            <person name="Celniker S.E."/>
            <person name="Chang J.L."/>
            <person name="Chapple C."/>
            <person name="Chatterji S."/>
            <person name="Chinwalla A."/>
            <person name="Civetta A."/>
            <person name="Clifton S.W."/>
            <person name="Comeron J.M."/>
            <person name="Costello J.C."/>
            <person name="Coyne J.A."/>
            <person name="Daub J."/>
            <person name="David R.G."/>
            <person name="Delcher A.L."/>
            <person name="Delehaunty K."/>
            <person name="Do C.B."/>
            <person name="Ebling H."/>
            <person name="Edwards K."/>
            <person name="Eickbush T."/>
            <person name="Evans J.D."/>
            <person name="Filipski A."/>
            <person name="Findeiss S."/>
            <person name="Freyhult E."/>
            <person name="Fulton L."/>
            <person name="Fulton R."/>
            <person name="Garcia A.C."/>
            <person name="Gardiner A."/>
            <person name="Garfield D.A."/>
            <person name="Garvin B.E."/>
            <person name="Gibson G."/>
            <person name="Gilbert D."/>
            <person name="Gnerre S."/>
            <person name="Godfrey J."/>
            <person name="Good R."/>
            <person name="Gotea V."/>
            <person name="Gravely B."/>
            <person name="Greenberg A.J."/>
            <person name="Griffiths-Jones S."/>
            <person name="Gross S."/>
            <person name="Guigo R."/>
            <person name="Gustafson E.A."/>
            <person name="Haerty W."/>
            <person name="Hahn M.W."/>
            <person name="Halligan D.L."/>
            <person name="Halpern A.L."/>
            <person name="Halter G.M."/>
            <person name="Han M.V."/>
            <person name="Heger A."/>
            <person name="Hillier L."/>
            <person name="Hinrichs A.S."/>
            <person name="Holmes I."/>
            <person name="Hoskins R.A."/>
            <person name="Hubisz M.J."/>
            <person name="Hultmark D."/>
            <person name="Huntley M.A."/>
            <person name="Jaffe D.B."/>
            <person name="Jagadeeshan S."/>
            <person name="Jeck W.R."/>
            <person name="Johnson J."/>
            <person name="Jones C.D."/>
            <person name="Jordan W.C."/>
            <person name="Karpen G.H."/>
            <person name="Kataoka E."/>
            <person name="Keightley P.D."/>
            <person name="Kheradpour P."/>
            <person name="Kirkness E.F."/>
            <person name="Koerich L.B."/>
            <person name="Kristiansen K."/>
            <person name="Kudrna D."/>
            <person name="Kulathinal R.J."/>
            <person name="Kumar S."/>
            <person name="Kwok R."/>
            <person name="Lander E."/>
            <person name="Langley C.H."/>
            <person name="Lapoint R."/>
            <person name="Lazzaro B.P."/>
            <person name="Lee S.J."/>
            <person name="Levesque L."/>
            <person name="Li R."/>
            <person name="Lin C.F."/>
            <person name="Lin M.F."/>
            <person name="Lindblad-Toh K."/>
            <person name="Llopart A."/>
            <person name="Long M."/>
            <person name="Low L."/>
            <person name="Lozovsky E."/>
            <person name="Lu J."/>
            <person name="Luo M."/>
            <person name="Machado C.A."/>
            <person name="Makalowski W."/>
            <person name="Marzo M."/>
            <person name="Matsuda M."/>
            <person name="Matzkin L."/>
            <person name="McAllister B."/>
            <person name="McBride C.S."/>
            <person name="McKernan B."/>
            <person name="McKernan K."/>
            <person name="Mendez-Lago M."/>
            <person name="Minx P."/>
            <person name="Mollenhauer M.U."/>
            <person name="Montooth K."/>
            <person name="Mount S.M."/>
            <person name="Mu X."/>
            <person name="Myers E."/>
            <person name="Negre B."/>
            <person name="Newfeld S."/>
            <person name="Nielsen R."/>
            <person name="Noor M.A."/>
            <person name="O'Grady P."/>
            <person name="Pachter L."/>
            <person name="Papaceit M."/>
            <person name="Parisi M.J."/>
            <person name="Parisi M."/>
            <person name="Parts L."/>
            <person name="Pedersen J.S."/>
            <person name="Pesole G."/>
            <person name="Phillippy A.M."/>
            <person name="Ponting C.P."/>
            <person name="Pop M."/>
            <person name="Porcelli D."/>
            <person name="Powell J.R."/>
            <person name="Prohaska S."/>
            <person name="Pruitt K."/>
            <person name="Puig M."/>
            <person name="Quesneville H."/>
            <person name="Ram K.R."/>
            <person name="Rand D."/>
            <person name="Rasmussen M.D."/>
            <person name="Reed L.K."/>
            <person name="Reenan R."/>
            <person name="Reily A."/>
            <person name="Remington K.A."/>
            <person name="Rieger T.T."/>
            <person name="Ritchie M.G."/>
            <person name="Robin C."/>
            <person name="Rogers Y.H."/>
            <person name="Rohde C."/>
            <person name="Rozas J."/>
            <person name="Rubenfield M.J."/>
            <person name="Ruiz A."/>
            <person name="Russo S."/>
            <person name="Salzberg S.L."/>
            <person name="Sanchez-Gracia A."/>
            <person name="Saranga D.J."/>
            <person name="Sato H."/>
            <person name="Schaeffer S.W."/>
            <person name="Schatz M.C."/>
            <person name="Schlenke T."/>
            <person name="Schwartz R."/>
            <person name="Segarra C."/>
            <person name="Singh R.S."/>
            <person name="Sirot L."/>
            <person name="Sirota M."/>
            <person name="Sisneros N.B."/>
            <person name="Smith C.D."/>
            <person name="Smith T.F."/>
            <person name="Spieth J."/>
            <person name="Stage D.E."/>
            <person name="Stark A."/>
            <person name="Stephan W."/>
            <person name="Strausberg R.L."/>
            <person name="Strempel S."/>
            <person name="Sturgill D."/>
            <person name="Sutton G."/>
            <person name="Sutton G.G."/>
            <person name="Tao W."/>
            <person name="Teichmann S."/>
            <person name="Tobari Y.N."/>
            <person name="Tomimura Y."/>
            <person name="Tsolas J.M."/>
            <person name="Valente V.L."/>
            <person name="Venter E."/>
            <person name="Venter J.C."/>
            <person name="Vicario S."/>
            <person name="Vieira F.G."/>
            <person name="Vilella A.J."/>
            <person name="Villasante A."/>
            <person name="Walenz B."/>
            <person name="Wang J."/>
            <person name="Wasserman M."/>
            <person name="Watts T."/>
            <person name="Wilson D."/>
            <person name="Wilson R.K."/>
            <person name="Wing R.A."/>
            <person name="Wolfner M.F."/>
            <person name="Wong A."/>
            <person name="Wong G.K."/>
            <person name="Wu C.I."/>
            <person name="Wu G."/>
            <person name="Yamamoto D."/>
            <person name="Yang H.P."/>
            <person name="Yang S.P."/>
            <person name="Yorke J.A."/>
            <person name="Yoshida K."/>
            <person name="Zdobnov E."/>
            <person name="Zhang P."/>
            <person name="Zhang Y."/>
            <person name="Zimin A.V."/>
            <person name="Baldwin J."/>
            <person name="Abdouelleil A."/>
            <person name="Abdulkadir J."/>
            <person name="Abebe A."/>
            <person name="Abera B."/>
            <person name="Abreu J."/>
            <person name="Acer S.C."/>
            <person name="Aftuck L."/>
            <person name="Alexander A."/>
            <person name="An P."/>
            <person name="Anderson E."/>
            <person name="Anderson S."/>
            <person name="Arachi H."/>
            <person name="Azer M."/>
            <person name="Bachantsang P."/>
            <person name="Barry A."/>
            <person name="Bayul T."/>
            <person name="Berlin A."/>
            <person name="Bessette D."/>
            <person name="Bloom T."/>
            <person name="Blye J."/>
            <person name="Boguslavskiy L."/>
            <person name="Bonnet C."/>
            <person name="Boukhgalter B."/>
            <person name="Bourzgui I."/>
            <person name="Brown A."/>
            <person name="Cahill P."/>
            <person name="Channer S."/>
            <person name="Cheshatsang Y."/>
            <person name="Chuda L."/>
            <person name="Citroen M."/>
            <person name="Collymore A."/>
            <person name="Cooke P."/>
            <person name="Costello M."/>
            <person name="D'Aco K."/>
            <person name="Daza R."/>
            <person name="De Haan G."/>
            <person name="DeGray S."/>
            <person name="DeMaso C."/>
            <person name="Dhargay N."/>
            <person name="Dooley K."/>
            <person name="Dooley E."/>
            <person name="Doricent M."/>
            <person name="Dorje P."/>
            <person name="Dorjee K."/>
            <person name="Dupes A."/>
            <person name="Elong R."/>
            <person name="Falk J."/>
            <person name="Farina A."/>
            <person name="Faro S."/>
            <person name="Ferguson D."/>
            <person name="Fisher S."/>
            <person name="Foley C.D."/>
            <person name="Franke A."/>
            <person name="Friedrich D."/>
            <person name="Gadbois L."/>
            <person name="Gearin G."/>
            <person name="Gearin C.R."/>
            <person name="Giannoukos G."/>
            <person name="Goode T."/>
            <person name="Graham J."/>
            <person name="Grandbois E."/>
            <person name="Grewal S."/>
            <person name="Gyaltsen K."/>
            <person name="Hafez N."/>
            <person name="Hagos B."/>
            <person name="Hall J."/>
            <person name="Henson C."/>
            <person name="Hollinger A."/>
            <person name="Honan T."/>
            <person name="Huard M.D."/>
            <person name="Hughes L."/>
            <person name="Hurhula B."/>
            <person name="Husby M.E."/>
            <person name="Kamat A."/>
            <person name="Kanga B."/>
            <person name="Kashin S."/>
            <person name="Khazanovich D."/>
            <person name="Kisner P."/>
            <person name="Lance K."/>
            <person name="Lara M."/>
            <person name="Lee W."/>
            <person name="Lennon N."/>
            <person name="Letendre F."/>
            <person name="LeVine R."/>
            <person name="Lipovsky A."/>
            <person name="Liu X."/>
            <person name="Liu J."/>
            <person name="Liu S."/>
            <person name="Lokyitsang T."/>
            <person name="Lokyitsang Y."/>
            <person name="Lubonja R."/>
            <person name="Lui A."/>
            <person name="MacDonald P."/>
            <person name="Magnisalis V."/>
            <person name="Maru K."/>
            <person name="Matthews C."/>
            <person name="McCusker W."/>
            <person name="McDonough S."/>
            <person name="Mehta T."/>
            <person name="Meldrim J."/>
            <person name="Meneus L."/>
            <person name="Mihai O."/>
            <person name="Mihalev A."/>
            <person name="Mihova T."/>
            <person name="Mittelman R."/>
            <person name="Mlenga V."/>
            <person name="Montmayeur A."/>
            <person name="Mulrain L."/>
            <person name="Navidi A."/>
            <person name="Naylor J."/>
            <person name="Negash T."/>
            <person name="Nguyen T."/>
            <person name="Nguyen N."/>
            <person name="Nicol R."/>
            <person name="Norbu C."/>
            <person name="Norbu N."/>
            <person name="Novod N."/>
            <person name="O'Neill B."/>
            <person name="Osman S."/>
            <person name="Markiewicz E."/>
            <person name="Oyono O.L."/>
            <person name="Patti C."/>
            <person name="Phunkhang P."/>
            <person name="Pierre F."/>
            <person name="Priest M."/>
            <person name="Raghuraman S."/>
            <person name="Rege F."/>
            <person name="Reyes R."/>
            <person name="Rise C."/>
            <person name="Rogov P."/>
            <person name="Ross K."/>
            <person name="Ryan E."/>
            <person name="Settipalli S."/>
            <person name="Shea T."/>
            <person name="Sherpa N."/>
            <person name="Shi L."/>
            <person name="Shih D."/>
            <person name="Sparrow T."/>
            <person name="Spaulding J."/>
            <person name="Stalker J."/>
            <person name="Stange-Thomann N."/>
            <person name="Stavropoulos S."/>
            <person name="Stone C."/>
            <person name="Strader C."/>
            <person name="Tesfaye S."/>
            <person name="Thomson T."/>
            <person name="Thoulutsang Y."/>
            <person name="Thoulutsang D."/>
            <person name="Topham K."/>
            <person name="Topping I."/>
            <person name="Tsamla T."/>
            <person name="Vassiliev H."/>
            <person name="Vo A."/>
            <person name="Wangchuk T."/>
            <person name="Wangdi T."/>
            <person name="Weiand M."/>
            <person name="Wilkinson J."/>
            <person name="Wilson A."/>
            <person name="Yadav S."/>
            <person name="Young G."/>
            <person name="Yu Q."/>
            <person name="Zembek L."/>
            <person name="Zhong D."/>
            <person name="Zimmer A."/>
            <person name="Zwirko Z."/>
            <person name="Jaffe D.B."/>
            <person name="Alvarez P."/>
            <person name="Brockman W."/>
            <person name="Butler J."/>
            <person name="Chin C."/>
            <person name="Gnerre S."/>
            <person name="Grabherr M."/>
            <person name="Kleber M."/>
            <person name="Mauceli E."/>
            <person name="MacCallum I."/>
        </authorList>
    </citation>
    <scope>NUCLEOTIDE SEQUENCE [LARGE SCALE GENOMIC DNA]</scope>
    <source>
        <strain evidence="3">MSH-3 / Tucson 14011-0111.49</strain>
    </source>
</reference>
<feature type="region of interest" description="Disordered" evidence="1">
    <location>
        <begin position="18"/>
        <end position="66"/>
    </location>
</feature>
<protein>
    <submittedName>
        <fullName evidence="2">GL24725</fullName>
    </submittedName>
</protein>
<dbReference type="EMBL" id="CH698167">
    <property type="protein sequence ID" value="EDW25208.1"/>
    <property type="molecule type" value="Genomic_DNA"/>
</dbReference>
<evidence type="ECO:0000256" key="1">
    <source>
        <dbReference type="SAM" id="MobiDB-lite"/>
    </source>
</evidence>
<organism evidence="3">
    <name type="scientific">Drosophila persimilis</name>
    <name type="common">Fruit fly</name>
    <dbReference type="NCBI Taxonomy" id="7234"/>
    <lineage>
        <taxon>Eukaryota</taxon>
        <taxon>Metazoa</taxon>
        <taxon>Ecdysozoa</taxon>
        <taxon>Arthropoda</taxon>
        <taxon>Hexapoda</taxon>
        <taxon>Insecta</taxon>
        <taxon>Pterygota</taxon>
        <taxon>Neoptera</taxon>
        <taxon>Endopterygota</taxon>
        <taxon>Diptera</taxon>
        <taxon>Brachycera</taxon>
        <taxon>Muscomorpha</taxon>
        <taxon>Ephydroidea</taxon>
        <taxon>Drosophilidae</taxon>
        <taxon>Drosophila</taxon>
        <taxon>Sophophora</taxon>
    </lineage>
</organism>
<dbReference type="HOGENOM" id="CLU_130072_0_0_1"/>
<sequence length="177" mass="18723">MPEVVLNGTIHEFIGKEQRGNVELNAARSLKPRPKRGRRADSRSPADRRAAHRTPSTQDPGPGGSEELKAKAACLVSQANVLAAMVPGVCAGITNQMQVAPGGAKHKGRRPSNRRRGQPAPSTVAPRKGGRNNRRAGRKGQSGRAKDEQRSHVQEADTQIGASANGLKPSRPSTGPV</sequence>
<proteinExistence type="predicted"/>
<gene>
    <name evidence="2" type="primary">Dper\GL24725</name>
    <name evidence="2" type="ORF">Dper_GL24725</name>
</gene>
<keyword evidence="3" id="KW-1185">Reference proteome</keyword>
<dbReference type="Proteomes" id="UP000008744">
    <property type="component" value="Unassembled WGS sequence"/>
</dbReference>
<accession>B4IS62</accession>
<evidence type="ECO:0000313" key="3">
    <source>
        <dbReference type="Proteomes" id="UP000008744"/>
    </source>
</evidence>
<feature type="compositionally biased region" description="Basic and acidic residues" evidence="1">
    <location>
        <begin position="144"/>
        <end position="155"/>
    </location>
</feature>
<feature type="region of interest" description="Disordered" evidence="1">
    <location>
        <begin position="96"/>
        <end position="177"/>
    </location>
</feature>
<dbReference type="OMA" id="CAGITNQ"/>
<feature type="compositionally biased region" description="Basic and acidic residues" evidence="1">
    <location>
        <begin position="39"/>
        <end position="49"/>
    </location>
</feature>
<evidence type="ECO:0000313" key="2">
    <source>
        <dbReference type="EMBL" id="EDW25208.1"/>
    </source>
</evidence>
<dbReference type="AlphaFoldDB" id="B4IS62"/>
<feature type="compositionally biased region" description="Basic residues" evidence="1">
    <location>
        <begin position="128"/>
        <end position="138"/>
    </location>
</feature>
<name>B4IS62_DROPE</name>
<feature type="compositionally biased region" description="Basic residues" evidence="1">
    <location>
        <begin position="104"/>
        <end position="117"/>
    </location>
</feature>